<dbReference type="GO" id="GO:0009279">
    <property type="term" value="C:cell outer membrane"/>
    <property type="evidence" value="ECO:0007669"/>
    <property type="project" value="UniProtKB-SubCell"/>
</dbReference>
<keyword evidence="4 10" id="KW-1134">Transmembrane beta strand</keyword>
<comment type="subcellular location">
    <subcellularLocation>
        <location evidence="1 10">Cell outer membrane</location>
        <topology evidence="1 10">Multi-pass membrane protein</topology>
    </subcellularLocation>
</comment>
<dbReference type="PROSITE" id="PS01156">
    <property type="entry name" value="TONB_DEPENDENT_REC_2"/>
    <property type="match status" value="1"/>
</dbReference>
<evidence type="ECO:0000259" key="14">
    <source>
        <dbReference type="Pfam" id="PF00593"/>
    </source>
</evidence>
<accession>A0A1I1S6I8</accession>
<dbReference type="AlphaFoldDB" id="A0A1I1S6I8"/>
<dbReference type="InterPro" id="IPR010917">
    <property type="entry name" value="TonB_rcpt_CS"/>
</dbReference>
<feature type="domain" description="TonB-dependent receptor plug" evidence="15">
    <location>
        <begin position="55"/>
        <end position="148"/>
    </location>
</feature>
<keyword evidence="16" id="KW-0675">Receptor</keyword>
<dbReference type="InterPro" id="IPR036942">
    <property type="entry name" value="Beta-barrel_TonB_sf"/>
</dbReference>
<evidence type="ECO:0000256" key="3">
    <source>
        <dbReference type="ARBA" id="ARBA00022448"/>
    </source>
</evidence>
<feature type="short sequence motif" description="TonB C-terminal box" evidence="11">
    <location>
        <begin position="631"/>
        <end position="648"/>
    </location>
</feature>
<keyword evidence="8 10" id="KW-0472">Membrane</keyword>
<organism evidence="16 17">
    <name type="scientific">Roseivivax sediminis</name>
    <dbReference type="NCBI Taxonomy" id="936889"/>
    <lineage>
        <taxon>Bacteria</taxon>
        <taxon>Pseudomonadati</taxon>
        <taxon>Pseudomonadota</taxon>
        <taxon>Alphaproteobacteria</taxon>
        <taxon>Rhodobacterales</taxon>
        <taxon>Roseobacteraceae</taxon>
        <taxon>Roseivivax</taxon>
    </lineage>
</organism>
<dbReference type="Pfam" id="PF07715">
    <property type="entry name" value="Plug"/>
    <property type="match status" value="1"/>
</dbReference>
<protein>
    <submittedName>
        <fullName evidence="16">Hemoglobin/transferrin/lactoferrin receptor protein</fullName>
    </submittedName>
</protein>
<keyword evidence="9 10" id="KW-0998">Cell outer membrane</keyword>
<keyword evidence="6 13" id="KW-0732">Signal</keyword>
<dbReference type="InterPro" id="IPR037066">
    <property type="entry name" value="Plug_dom_sf"/>
</dbReference>
<evidence type="ECO:0000256" key="11">
    <source>
        <dbReference type="PROSITE-ProRule" id="PRU10144"/>
    </source>
</evidence>
<evidence type="ECO:0000256" key="9">
    <source>
        <dbReference type="ARBA" id="ARBA00023237"/>
    </source>
</evidence>
<dbReference type="Proteomes" id="UP000325289">
    <property type="component" value="Unassembled WGS sequence"/>
</dbReference>
<name>A0A1I1S6I8_9RHOB</name>
<dbReference type="InterPro" id="IPR039426">
    <property type="entry name" value="TonB-dep_rcpt-like"/>
</dbReference>
<evidence type="ECO:0000259" key="15">
    <source>
        <dbReference type="Pfam" id="PF07715"/>
    </source>
</evidence>
<dbReference type="Pfam" id="PF00593">
    <property type="entry name" value="TonB_dep_Rec_b-barrel"/>
    <property type="match status" value="1"/>
</dbReference>
<feature type="domain" description="TonB-dependent receptor-like beta-barrel" evidence="14">
    <location>
        <begin position="255"/>
        <end position="612"/>
    </location>
</feature>
<feature type="chain" id="PRO_5009301791" evidence="13">
    <location>
        <begin position="26"/>
        <end position="648"/>
    </location>
</feature>
<keyword evidence="3 10" id="KW-0813">Transport</keyword>
<dbReference type="PROSITE" id="PS52016">
    <property type="entry name" value="TONB_DEPENDENT_REC_3"/>
    <property type="match status" value="1"/>
</dbReference>
<comment type="similarity">
    <text evidence="2 10 12">Belongs to the TonB-dependent receptor family.</text>
</comment>
<dbReference type="InterPro" id="IPR012910">
    <property type="entry name" value="Plug_dom"/>
</dbReference>
<evidence type="ECO:0000256" key="12">
    <source>
        <dbReference type="RuleBase" id="RU003357"/>
    </source>
</evidence>
<evidence type="ECO:0000313" key="16">
    <source>
        <dbReference type="EMBL" id="SFD42115.1"/>
    </source>
</evidence>
<dbReference type="PANTHER" id="PTHR30069">
    <property type="entry name" value="TONB-DEPENDENT OUTER MEMBRANE RECEPTOR"/>
    <property type="match status" value="1"/>
</dbReference>
<evidence type="ECO:0000313" key="17">
    <source>
        <dbReference type="Proteomes" id="UP000325289"/>
    </source>
</evidence>
<keyword evidence="5 10" id="KW-0812">Transmembrane</keyword>
<keyword evidence="17" id="KW-1185">Reference proteome</keyword>
<evidence type="ECO:0000256" key="6">
    <source>
        <dbReference type="ARBA" id="ARBA00022729"/>
    </source>
</evidence>
<dbReference type="GO" id="GO:0015344">
    <property type="term" value="F:siderophore uptake transmembrane transporter activity"/>
    <property type="evidence" value="ECO:0007669"/>
    <property type="project" value="TreeGrafter"/>
</dbReference>
<dbReference type="Gene3D" id="2.170.130.10">
    <property type="entry name" value="TonB-dependent receptor, plug domain"/>
    <property type="match status" value="1"/>
</dbReference>
<dbReference type="PANTHER" id="PTHR30069:SF41">
    <property type="entry name" value="HEME_HEMOPEXIN UTILIZATION PROTEIN C"/>
    <property type="match status" value="1"/>
</dbReference>
<dbReference type="SUPFAM" id="SSF56935">
    <property type="entry name" value="Porins"/>
    <property type="match status" value="1"/>
</dbReference>
<gene>
    <name evidence="16" type="ORF">SAMN04515678_1012</name>
</gene>
<evidence type="ECO:0000256" key="2">
    <source>
        <dbReference type="ARBA" id="ARBA00009810"/>
    </source>
</evidence>
<sequence>MTTTRAVRLSSVSLAALLSAGAVQAQDLTFELDPLIVESRDGFFGAADRATSMYVSDLELERARTGDLKDAFAGIASVSVGGGIPLAQKIFVNGVDMLNLGVTIDGAPQNNRAFHHVSANAIDPGLLKEVRADATVSPADAGPYALAGSVVFETLDPSDILAEGDNFGGNVRLSYGDNGETFQRALTLTGRSGGFSWLGYAKRATGEDYETGDGDVIGGTAADLDSVLGKVAYESDAGHRIEFSGLQLRDESLRQFRANFGGPAGPRDRLRVYDTTRTTYSLSYENTEATGLVDPMVKFGYSESDVIVSEPYDSNGLSWTKSATVQNTFNLGGDDNVVAGFDYQKRFGEYESPLYSQYFTEESRNTGIFAQARISPTERLKLSFGARYDWQDFEGVTGRDVSHSGASGNISASYAVTDALTLRGGVSSVFGGIDIEDNYLYERFVTPFDYDEIEPSRARNATLGFDYDVGAVSLGGELFLTRIENARDSGENFDFESRGFNLGATYGWASGFARATLSKSDVEIDGDRSNSYQTQDFGAPLGTVIALEVEQDTGLAGLRVGGGIDAALDYEMPSEPSEPTNDLDGYGVVNVFAEYVPPQFDNLTLRAEVDNLFDTDYADRATYGGEFPGLTTLNEPGRTISLTAVARF</sequence>
<evidence type="ECO:0000256" key="7">
    <source>
        <dbReference type="ARBA" id="ARBA00023077"/>
    </source>
</evidence>
<evidence type="ECO:0000256" key="5">
    <source>
        <dbReference type="ARBA" id="ARBA00022692"/>
    </source>
</evidence>
<evidence type="ECO:0000256" key="1">
    <source>
        <dbReference type="ARBA" id="ARBA00004571"/>
    </source>
</evidence>
<evidence type="ECO:0000256" key="13">
    <source>
        <dbReference type="SAM" id="SignalP"/>
    </source>
</evidence>
<evidence type="ECO:0000256" key="8">
    <source>
        <dbReference type="ARBA" id="ARBA00023136"/>
    </source>
</evidence>
<dbReference type="OrthoDB" id="9760494at2"/>
<evidence type="ECO:0000256" key="4">
    <source>
        <dbReference type="ARBA" id="ARBA00022452"/>
    </source>
</evidence>
<feature type="signal peptide" evidence="13">
    <location>
        <begin position="1"/>
        <end position="25"/>
    </location>
</feature>
<dbReference type="InterPro" id="IPR000531">
    <property type="entry name" value="Beta-barrel_TonB"/>
</dbReference>
<evidence type="ECO:0000256" key="10">
    <source>
        <dbReference type="PROSITE-ProRule" id="PRU01360"/>
    </source>
</evidence>
<keyword evidence="7 12" id="KW-0798">TonB box</keyword>
<dbReference type="GO" id="GO:0044718">
    <property type="term" value="P:siderophore transmembrane transport"/>
    <property type="evidence" value="ECO:0007669"/>
    <property type="project" value="TreeGrafter"/>
</dbReference>
<dbReference type="RefSeq" id="WP_149753777.1">
    <property type="nucleotide sequence ID" value="NZ_FOMS01000001.1"/>
</dbReference>
<reference evidence="16 17" key="1">
    <citation type="submission" date="2016-10" db="EMBL/GenBank/DDBJ databases">
        <authorList>
            <person name="Varghese N."/>
            <person name="Submissions S."/>
        </authorList>
    </citation>
    <scope>NUCLEOTIDE SEQUENCE [LARGE SCALE GENOMIC DNA]</scope>
    <source>
        <strain evidence="17">YIM D21,KCTC 23444,ACCC 10710</strain>
    </source>
</reference>
<dbReference type="EMBL" id="FOMS01000001">
    <property type="protein sequence ID" value="SFD42115.1"/>
    <property type="molecule type" value="Genomic_DNA"/>
</dbReference>
<dbReference type="Gene3D" id="2.40.170.20">
    <property type="entry name" value="TonB-dependent receptor, beta-barrel domain"/>
    <property type="match status" value="1"/>
</dbReference>
<proteinExistence type="inferred from homology"/>